<evidence type="ECO:0000313" key="3">
    <source>
        <dbReference type="Proteomes" id="UP000828251"/>
    </source>
</evidence>
<gene>
    <name evidence="2" type="ORF">J1N35_025038</name>
</gene>
<feature type="compositionally biased region" description="Acidic residues" evidence="1">
    <location>
        <begin position="142"/>
        <end position="169"/>
    </location>
</feature>
<organism evidence="2 3">
    <name type="scientific">Gossypium stocksii</name>
    <dbReference type="NCBI Taxonomy" id="47602"/>
    <lineage>
        <taxon>Eukaryota</taxon>
        <taxon>Viridiplantae</taxon>
        <taxon>Streptophyta</taxon>
        <taxon>Embryophyta</taxon>
        <taxon>Tracheophyta</taxon>
        <taxon>Spermatophyta</taxon>
        <taxon>Magnoliopsida</taxon>
        <taxon>eudicotyledons</taxon>
        <taxon>Gunneridae</taxon>
        <taxon>Pentapetalae</taxon>
        <taxon>rosids</taxon>
        <taxon>malvids</taxon>
        <taxon>Malvales</taxon>
        <taxon>Malvaceae</taxon>
        <taxon>Malvoideae</taxon>
        <taxon>Gossypium</taxon>
    </lineage>
</organism>
<accession>A0A9D3V682</accession>
<feature type="region of interest" description="Disordered" evidence="1">
    <location>
        <begin position="119"/>
        <end position="176"/>
    </location>
</feature>
<name>A0A9D3V682_9ROSI</name>
<proteinExistence type="predicted"/>
<sequence length="176" mass="19956">MRCRDEFIPDFNLISFVDVYISLYNFRGSSILSILSPHADVNANVNVDTDADTCTNIDSDIDVVINASIDAWVNVDVFQFCDIVHYSPIVSQTPTASSFYRCSLSAQLFSHRVENTRWEIRTTPHSSTDKRDGNENEGKGGDEDEDDGEDEDEYEGRGEGEDEKDEDDDHMIKRRS</sequence>
<reference evidence="2 3" key="1">
    <citation type="journal article" date="2021" name="Plant Biotechnol. J.">
        <title>Multi-omics assisted identification of the key and species-specific regulatory components of drought-tolerant mechanisms in Gossypium stocksii.</title>
        <authorList>
            <person name="Yu D."/>
            <person name="Ke L."/>
            <person name="Zhang D."/>
            <person name="Wu Y."/>
            <person name="Sun Y."/>
            <person name="Mei J."/>
            <person name="Sun J."/>
            <person name="Sun Y."/>
        </authorList>
    </citation>
    <scope>NUCLEOTIDE SEQUENCE [LARGE SCALE GENOMIC DNA]</scope>
    <source>
        <strain evidence="3">cv. E1</strain>
        <tissue evidence="2">Leaf</tissue>
    </source>
</reference>
<keyword evidence="3" id="KW-1185">Reference proteome</keyword>
<comment type="caution">
    <text evidence="2">The sequence shown here is derived from an EMBL/GenBank/DDBJ whole genome shotgun (WGS) entry which is preliminary data.</text>
</comment>
<dbReference type="AlphaFoldDB" id="A0A9D3V682"/>
<dbReference type="Proteomes" id="UP000828251">
    <property type="component" value="Unassembled WGS sequence"/>
</dbReference>
<evidence type="ECO:0000256" key="1">
    <source>
        <dbReference type="SAM" id="MobiDB-lite"/>
    </source>
</evidence>
<dbReference type="EMBL" id="JAIQCV010000008">
    <property type="protein sequence ID" value="KAH1072710.1"/>
    <property type="molecule type" value="Genomic_DNA"/>
</dbReference>
<evidence type="ECO:0000313" key="2">
    <source>
        <dbReference type="EMBL" id="KAH1072710.1"/>
    </source>
</evidence>
<protein>
    <submittedName>
        <fullName evidence="2">Uncharacterized protein</fullName>
    </submittedName>
</protein>
<feature type="compositionally biased region" description="Basic and acidic residues" evidence="1">
    <location>
        <begin position="119"/>
        <end position="141"/>
    </location>
</feature>